<accession>A0ABR3VJS7</accession>
<gene>
    <name evidence="3" type="ORF">VTJ49DRAFT_6665</name>
</gene>
<keyword evidence="2" id="KW-0560">Oxidoreductase</keyword>
<sequence length="257" mass="27056">MARFFITGSSDGLGSLTAQRLVAQGHQVVLHARNPERARDAASACPGAKTVLVADLSSLDEIKRLAVEANALGPYDAILHNAGVFLRSSGAQAPPGNSGSLPTTFTVNTLAPYLLTCLMGKPKRLVYVSSSMHTGGQPNVGGRGASDLAASNYSDTKLHNAMFAKAFARCWPDVGCYSVDPGWVATNMGGPSATGRIEDGVDSFVMLVLGQGQDRWTNGGYFANSREQRSSAVTDDENLQEQLLAELAKISGVKVPE</sequence>
<dbReference type="Gene3D" id="3.40.50.720">
    <property type="entry name" value="NAD(P)-binding Rossmann-like Domain"/>
    <property type="match status" value="1"/>
</dbReference>
<organism evidence="3 4">
    <name type="scientific">Humicola insolens</name>
    <name type="common">Soft-rot fungus</name>
    <dbReference type="NCBI Taxonomy" id="85995"/>
    <lineage>
        <taxon>Eukaryota</taxon>
        <taxon>Fungi</taxon>
        <taxon>Dikarya</taxon>
        <taxon>Ascomycota</taxon>
        <taxon>Pezizomycotina</taxon>
        <taxon>Sordariomycetes</taxon>
        <taxon>Sordariomycetidae</taxon>
        <taxon>Sordariales</taxon>
        <taxon>Chaetomiaceae</taxon>
        <taxon>Mycothermus</taxon>
    </lineage>
</organism>
<dbReference type="EMBL" id="JAZGSY010000065">
    <property type="protein sequence ID" value="KAL1841751.1"/>
    <property type="molecule type" value="Genomic_DNA"/>
</dbReference>
<comment type="similarity">
    <text evidence="1">Belongs to the short-chain dehydrogenases/reductases (SDR) family.</text>
</comment>
<evidence type="ECO:0000313" key="3">
    <source>
        <dbReference type="EMBL" id="KAL1841751.1"/>
    </source>
</evidence>
<dbReference type="Pfam" id="PF00106">
    <property type="entry name" value="adh_short"/>
    <property type="match status" value="1"/>
</dbReference>
<dbReference type="SUPFAM" id="SSF51735">
    <property type="entry name" value="NAD(P)-binding Rossmann-fold domains"/>
    <property type="match status" value="1"/>
</dbReference>
<reference evidence="3 4" key="1">
    <citation type="journal article" date="2024" name="Commun. Biol.">
        <title>Comparative genomic analysis of thermophilic fungi reveals convergent evolutionary adaptations and gene losses.</title>
        <authorList>
            <person name="Steindorff A.S."/>
            <person name="Aguilar-Pontes M.V."/>
            <person name="Robinson A.J."/>
            <person name="Andreopoulos B."/>
            <person name="LaButti K."/>
            <person name="Kuo A."/>
            <person name="Mondo S."/>
            <person name="Riley R."/>
            <person name="Otillar R."/>
            <person name="Haridas S."/>
            <person name="Lipzen A."/>
            <person name="Grimwood J."/>
            <person name="Schmutz J."/>
            <person name="Clum A."/>
            <person name="Reid I.D."/>
            <person name="Moisan M.C."/>
            <person name="Butler G."/>
            <person name="Nguyen T.T.M."/>
            <person name="Dewar K."/>
            <person name="Conant G."/>
            <person name="Drula E."/>
            <person name="Henrissat B."/>
            <person name="Hansel C."/>
            <person name="Singer S."/>
            <person name="Hutchinson M.I."/>
            <person name="de Vries R.P."/>
            <person name="Natvig D.O."/>
            <person name="Powell A.J."/>
            <person name="Tsang A."/>
            <person name="Grigoriev I.V."/>
        </authorList>
    </citation>
    <scope>NUCLEOTIDE SEQUENCE [LARGE SCALE GENOMIC DNA]</scope>
    <source>
        <strain evidence="3 4">CBS 620.91</strain>
    </source>
</reference>
<dbReference type="PRINTS" id="PR00081">
    <property type="entry name" value="GDHRDH"/>
</dbReference>
<dbReference type="InterPro" id="IPR002347">
    <property type="entry name" value="SDR_fam"/>
</dbReference>
<protein>
    <submittedName>
        <fullName evidence="3">Uncharacterized protein</fullName>
    </submittedName>
</protein>
<evidence type="ECO:0000256" key="2">
    <source>
        <dbReference type="ARBA" id="ARBA00023002"/>
    </source>
</evidence>
<evidence type="ECO:0000313" key="4">
    <source>
        <dbReference type="Proteomes" id="UP001583172"/>
    </source>
</evidence>
<proteinExistence type="inferred from homology"/>
<dbReference type="InterPro" id="IPR036291">
    <property type="entry name" value="NAD(P)-bd_dom_sf"/>
</dbReference>
<dbReference type="PANTHER" id="PTHR24320">
    <property type="entry name" value="RETINOL DEHYDROGENASE"/>
    <property type="match status" value="1"/>
</dbReference>
<comment type="caution">
    <text evidence="3">The sequence shown here is derived from an EMBL/GenBank/DDBJ whole genome shotgun (WGS) entry which is preliminary data.</text>
</comment>
<evidence type="ECO:0000256" key="1">
    <source>
        <dbReference type="ARBA" id="ARBA00006484"/>
    </source>
</evidence>
<keyword evidence="4" id="KW-1185">Reference proteome</keyword>
<name>A0ABR3VJS7_HUMIN</name>
<dbReference type="PANTHER" id="PTHR24320:SF274">
    <property type="entry name" value="CHAIN DEHYDROGENASE, PUTATIVE (AFU_ORTHOLOGUE AFUA_4G00440)-RELATED"/>
    <property type="match status" value="1"/>
</dbReference>
<dbReference type="Proteomes" id="UP001583172">
    <property type="component" value="Unassembled WGS sequence"/>
</dbReference>